<name>A0A5J4ZSG9_9ASTE</name>
<reference evidence="8 9" key="1">
    <citation type="submission" date="2019-09" db="EMBL/GenBank/DDBJ databases">
        <title>A chromosome-level genome assembly of the Chinese tupelo Nyssa sinensis.</title>
        <authorList>
            <person name="Yang X."/>
            <person name="Kang M."/>
            <person name="Yang Y."/>
            <person name="Xiong H."/>
            <person name="Wang M."/>
            <person name="Zhang Z."/>
            <person name="Wang Z."/>
            <person name="Wu H."/>
            <person name="Ma T."/>
            <person name="Liu J."/>
            <person name="Xi Z."/>
        </authorList>
    </citation>
    <scope>NUCLEOTIDE SEQUENCE [LARGE SCALE GENOMIC DNA]</scope>
    <source>
        <strain evidence="8">J267</strain>
        <tissue evidence="8">Leaf</tissue>
    </source>
</reference>
<evidence type="ECO:0000256" key="4">
    <source>
        <dbReference type="ARBA" id="ARBA00023163"/>
    </source>
</evidence>
<accession>A0A5J4ZSG9</accession>
<dbReference type="PROSITE" id="PS50863">
    <property type="entry name" value="B3"/>
    <property type="match status" value="1"/>
</dbReference>
<keyword evidence="9" id="KW-1185">Reference proteome</keyword>
<feature type="region of interest" description="Disordered" evidence="6">
    <location>
        <begin position="181"/>
        <end position="212"/>
    </location>
</feature>
<feature type="compositionally biased region" description="Acidic residues" evidence="6">
    <location>
        <begin position="186"/>
        <end position="204"/>
    </location>
</feature>
<dbReference type="Pfam" id="PF02362">
    <property type="entry name" value="B3"/>
    <property type="match status" value="1"/>
</dbReference>
<evidence type="ECO:0000256" key="5">
    <source>
        <dbReference type="ARBA" id="ARBA00023242"/>
    </source>
</evidence>
<dbReference type="OrthoDB" id="638806at2759"/>
<comment type="subcellular location">
    <subcellularLocation>
        <location evidence="1">Nucleus</location>
    </subcellularLocation>
</comment>
<gene>
    <name evidence="8" type="ORF">F0562_014588</name>
</gene>
<keyword evidence="5" id="KW-0539">Nucleus</keyword>
<dbReference type="InterPro" id="IPR044837">
    <property type="entry name" value="REM16-like"/>
</dbReference>
<dbReference type="InterPro" id="IPR015300">
    <property type="entry name" value="DNA-bd_pseudobarrel_sf"/>
</dbReference>
<dbReference type="Gene3D" id="2.40.330.10">
    <property type="entry name" value="DNA-binding pseudobarrel domain"/>
    <property type="match status" value="1"/>
</dbReference>
<protein>
    <recommendedName>
        <fullName evidence="7">TF-B3 domain-containing protein</fullName>
    </recommendedName>
</protein>
<evidence type="ECO:0000256" key="2">
    <source>
        <dbReference type="ARBA" id="ARBA00023015"/>
    </source>
</evidence>
<keyword evidence="3" id="KW-0238">DNA-binding</keyword>
<dbReference type="AlphaFoldDB" id="A0A5J4ZSG9"/>
<dbReference type="InterPro" id="IPR003340">
    <property type="entry name" value="B3_DNA-bd"/>
</dbReference>
<dbReference type="CDD" id="cd10017">
    <property type="entry name" value="B3_DNA"/>
    <property type="match status" value="1"/>
</dbReference>
<sequence length="431" mass="48481">MDCGLEFNPTLGPLQLTIPEDELGVVEALFPLLWWFEDNPEPPPQDNVEVMLVIALPVEILSFPKEKLRTSRSRVSHTNFEVFKSTATHSLSLRAEQHQMASHFGIYTLATPRAAVLPPHKAKQSLLFFIEPLEQAKLSDKSRGRIVQSSRIRVSNGGDSYYDMWKKAVDRERKAITFRKIVENSDGTEDDGGGDGEMEEESPEVLERKSSSAESRKYNFNFKLKPSRKESAAASRKLCNTMSDRSQIVTSPNSKKDLLASALCNDIEIPQMEHPRSQPVENLRMDPHAESVVNPSTAELEGNAFWPLSSKPFFHLLLSKSHVKPSYQLVIPAKFHPVLPCATVPAVLTYLGKSWEVAYIGDRGSYKKFDTNWKTFAIDNDLKVGDACVFELMECSRTNIMFRVQILRGDFPPELLARVNGDTSNTPILID</sequence>
<evidence type="ECO:0000256" key="1">
    <source>
        <dbReference type="ARBA" id="ARBA00004123"/>
    </source>
</evidence>
<dbReference type="GO" id="GO:0005634">
    <property type="term" value="C:nucleus"/>
    <property type="evidence" value="ECO:0007669"/>
    <property type="project" value="UniProtKB-SubCell"/>
</dbReference>
<proteinExistence type="predicted"/>
<dbReference type="EMBL" id="CM018049">
    <property type="protein sequence ID" value="KAA8520332.1"/>
    <property type="molecule type" value="Genomic_DNA"/>
</dbReference>
<keyword evidence="2" id="KW-0805">Transcription regulation</keyword>
<evidence type="ECO:0000256" key="6">
    <source>
        <dbReference type="SAM" id="MobiDB-lite"/>
    </source>
</evidence>
<evidence type="ECO:0000259" key="7">
    <source>
        <dbReference type="PROSITE" id="PS50863"/>
    </source>
</evidence>
<evidence type="ECO:0000313" key="9">
    <source>
        <dbReference type="Proteomes" id="UP000325577"/>
    </source>
</evidence>
<dbReference type="PANTHER" id="PTHR31391:SF64">
    <property type="entry name" value="B3 DOMAIN-CONTAINING PROTEIN OS06G0112300"/>
    <property type="match status" value="1"/>
</dbReference>
<dbReference type="SUPFAM" id="SSF101936">
    <property type="entry name" value="DNA-binding pseudobarrel domain"/>
    <property type="match status" value="1"/>
</dbReference>
<evidence type="ECO:0000313" key="8">
    <source>
        <dbReference type="EMBL" id="KAA8520332.1"/>
    </source>
</evidence>
<dbReference type="PANTHER" id="PTHR31391">
    <property type="entry name" value="B3 DOMAIN-CONTAINING PROTEIN OS11G0197600-RELATED"/>
    <property type="match status" value="1"/>
</dbReference>
<dbReference type="GO" id="GO:0003677">
    <property type="term" value="F:DNA binding"/>
    <property type="evidence" value="ECO:0007669"/>
    <property type="project" value="UniProtKB-KW"/>
</dbReference>
<organism evidence="8 9">
    <name type="scientific">Nyssa sinensis</name>
    <dbReference type="NCBI Taxonomy" id="561372"/>
    <lineage>
        <taxon>Eukaryota</taxon>
        <taxon>Viridiplantae</taxon>
        <taxon>Streptophyta</taxon>
        <taxon>Embryophyta</taxon>
        <taxon>Tracheophyta</taxon>
        <taxon>Spermatophyta</taxon>
        <taxon>Magnoliopsida</taxon>
        <taxon>eudicotyledons</taxon>
        <taxon>Gunneridae</taxon>
        <taxon>Pentapetalae</taxon>
        <taxon>asterids</taxon>
        <taxon>Cornales</taxon>
        <taxon>Nyssaceae</taxon>
        <taxon>Nyssa</taxon>
    </lineage>
</organism>
<feature type="domain" description="TF-B3" evidence="7">
    <location>
        <begin position="314"/>
        <end position="410"/>
    </location>
</feature>
<dbReference type="Proteomes" id="UP000325577">
    <property type="component" value="Linkage Group LG6"/>
</dbReference>
<evidence type="ECO:0000256" key="3">
    <source>
        <dbReference type="ARBA" id="ARBA00023125"/>
    </source>
</evidence>
<keyword evidence="4" id="KW-0804">Transcription</keyword>
<dbReference type="SMART" id="SM01019">
    <property type="entry name" value="B3"/>
    <property type="match status" value="1"/>
</dbReference>